<dbReference type="Proteomes" id="UP000284375">
    <property type="component" value="Unassembled WGS sequence"/>
</dbReference>
<dbReference type="STRING" id="252740.A0A423WG03"/>
<name>A0A423WG03_CYTCH</name>
<feature type="compositionally biased region" description="Basic and acidic residues" evidence="2">
    <location>
        <begin position="56"/>
        <end position="65"/>
    </location>
</feature>
<protein>
    <recommendedName>
        <fullName evidence="5">MT-A70 family</fullName>
    </recommendedName>
</protein>
<evidence type="ECO:0000313" key="3">
    <source>
        <dbReference type="EMBL" id="ROW02337.1"/>
    </source>
</evidence>
<dbReference type="OrthoDB" id="61116at2759"/>
<organism evidence="3 4">
    <name type="scientific">Cytospora chrysosperma</name>
    <name type="common">Cytospora canker fungus</name>
    <name type="synonym">Sphaeria chrysosperma</name>
    <dbReference type="NCBI Taxonomy" id="252740"/>
    <lineage>
        <taxon>Eukaryota</taxon>
        <taxon>Fungi</taxon>
        <taxon>Dikarya</taxon>
        <taxon>Ascomycota</taxon>
        <taxon>Pezizomycotina</taxon>
        <taxon>Sordariomycetes</taxon>
        <taxon>Sordariomycetidae</taxon>
        <taxon>Diaporthales</taxon>
        <taxon>Cytosporaceae</taxon>
        <taxon>Cytospora</taxon>
    </lineage>
</organism>
<dbReference type="InterPro" id="IPR029063">
    <property type="entry name" value="SAM-dependent_MTases_sf"/>
</dbReference>
<dbReference type="Pfam" id="PF05063">
    <property type="entry name" value="MT-A70"/>
    <property type="match status" value="1"/>
</dbReference>
<dbReference type="GO" id="GO:0005634">
    <property type="term" value="C:nucleus"/>
    <property type="evidence" value="ECO:0007669"/>
    <property type="project" value="TreeGrafter"/>
</dbReference>
<feature type="region of interest" description="Disordered" evidence="2">
    <location>
        <begin position="110"/>
        <end position="143"/>
    </location>
</feature>
<evidence type="ECO:0000256" key="1">
    <source>
        <dbReference type="PROSITE-ProRule" id="PRU00489"/>
    </source>
</evidence>
<proteinExistence type="inferred from homology"/>
<dbReference type="Gene3D" id="3.40.50.150">
    <property type="entry name" value="Vaccinia Virus protein VP39"/>
    <property type="match status" value="1"/>
</dbReference>
<evidence type="ECO:0008006" key="5">
    <source>
        <dbReference type="Google" id="ProtNLM"/>
    </source>
</evidence>
<feature type="region of interest" description="Disordered" evidence="2">
    <location>
        <begin position="38"/>
        <end position="73"/>
    </location>
</feature>
<keyword evidence="4" id="KW-1185">Reference proteome</keyword>
<dbReference type="GO" id="GO:0008168">
    <property type="term" value="F:methyltransferase activity"/>
    <property type="evidence" value="ECO:0007669"/>
    <property type="project" value="TreeGrafter"/>
</dbReference>
<sequence>MADDAKTTMSQCILFQNEDRTVVLIDIPRSIEEAQFLSRTENSRTAGPRRLISSKPPEEPYKTPDPRNPTPNPDLAAAIADLTAAASTEEALRVLRESYAGPWCLDRTLAQADDEGGGPAQGRKRKAAPDGEDSCASEGQNSVSEPLIPETSVYLQGTISAERTRFLKEAPLFDLLVLDPPWPNRSARRKRHSYSTANNLYEIRETLALIPIAANLAPEGLVAIWITNKASAVELLTSARGLLAEWGLELIDEWTWLKVTTSGEPIVDINSTWRKPWERILIAKKRGSERKKLPGQRRVIVSVPDLHSRKPNLRALFDGVLPPGYRGLEVFARNLTAGWWAWGDEALKFQQPEHWVDL</sequence>
<accession>A0A423WG03</accession>
<evidence type="ECO:0000256" key="2">
    <source>
        <dbReference type="SAM" id="MobiDB-lite"/>
    </source>
</evidence>
<dbReference type="PANTHER" id="PTHR12829">
    <property type="entry name" value="N6-ADENOSINE-METHYLTRANSFERASE"/>
    <property type="match status" value="1"/>
</dbReference>
<gene>
    <name evidence="3" type="ORF">VSDG_02475</name>
</gene>
<dbReference type="EMBL" id="LJZO01000005">
    <property type="protein sequence ID" value="ROW02337.1"/>
    <property type="molecule type" value="Genomic_DNA"/>
</dbReference>
<comment type="similarity">
    <text evidence="1">Belongs to the MT-A70-like family.</text>
</comment>
<dbReference type="AlphaFoldDB" id="A0A423WG03"/>
<dbReference type="PANTHER" id="PTHR12829:SF4">
    <property type="entry name" value="N(6)-ADENINE-SPECIFIC METHYLTRANSFERASE METTL4"/>
    <property type="match status" value="1"/>
</dbReference>
<dbReference type="InterPro" id="IPR007757">
    <property type="entry name" value="MT-A70-like"/>
</dbReference>
<dbReference type="SUPFAM" id="SSF53335">
    <property type="entry name" value="S-adenosyl-L-methionine-dependent methyltransferases"/>
    <property type="match status" value="1"/>
</dbReference>
<reference evidence="3 4" key="1">
    <citation type="submission" date="2015-09" db="EMBL/GenBank/DDBJ databases">
        <title>Host preference determinants of Valsa canker pathogens revealed by comparative genomics.</title>
        <authorList>
            <person name="Yin Z."/>
            <person name="Huang L."/>
        </authorList>
    </citation>
    <scope>NUCLEOTIDE SEQUENCE [LARGE SCALE GENOMIC DNA]</scope>
    <source>
        <strain evidence="3 4">YSFL</strain>
    </source>
</reference>
<comment type="caution">
    <text evidence="3">The sequence shown here is derived from an EMBL/GenBank/DDBJ whole genome shotgun (WGS) entry which is preliminary data.</text>
</comment>
<evidence type="ECO:0000313" key="4">
    <source>
        <dbReference type="Proteomes" id="UP000284375"/>
    </source>
</evidence>
<dbReference type="PROSITE" id="PS51143">
    <property type="entry name" value="MT_A70"/>
    <property type="match status" value="1"/>
</dbReference>